<evidence type="ECO:0000313" key="1">
    <source>
        <dbReference type="EMBL" id="AMR77985.1"/>
    </source>
</evidence>
<dbReference type="KEGG" id="cnan:A2G96_09665"/>
<protein>
    <submittedName>
        <fullName evidence="1">Uncharacterized protein</fullName>
    </submittedName>
</protein>
<dbReference type="OrthoDB" id="9996077at2"/>
<organism evidence="1 2">
    <name type="scientific">Cupriavidus nantongensis</name>
    <dbReference type="NCBI Taxonomy" id="1796606"/>
    <lineage>
        <taxon>Bacteria</taxon>
        <taxon>Pseudomonadati</taxon>
        <taxon>Pseudomonadota</taxon>
        <taxon>Betaproteobacteria</taxon>
        <taxon>Burkholderiales</taxon>
        <taxon>Burkholderiaceae</taxon>
        <taxon>Cupriavidus</taxon>
    </lineage>
</organism>
<reference evidence="1 2" key="1">
    <citation type="submission" date="2016-03" db="EMBL/GenBank/DDBJ databases">
        <title>Complete genome sequence of a novel chlorpyrifos degrading bacterium, Cupriavidus nantongensis sp. X1.</title>
        <authorList>
            <person name="Fang L."/>
        </authorList>
    </citation>
    <scope>NUCLEOTIDE SEQUENCE [LARGE SCALE GENOMIC DNA]</scope>
    <source>
        <strain evidence="1 2">X1</strain>
    </source>
</reference>
<dbReference type="AlphaFoldDB" id="A0A142JIS3"/>
<evidence type="ECO:0000313" key="2">
    <source>
        <dbReference type="Proteomes" id="UP000075238"/>
    </source>
</evidence>
<sequence>MQNTNVFTVDIRDPRLVIGEQLALSQLVKAGLREPGPYQCGPGTQIDSGFAMQYQSMHAPHPREPLRKLPGYLPVAPGPEIFRIESPLKQDHWRHPFIIRLLVRLVGDAWPDAPFYQASNNAAVFGVPAEVSAALKALQSRGYTDAMKAWVHTEAEWEEMGVTLAVLDKLATTPVPRQGPQGRLTFARKLYNKRPGTDEHMLELKVNLVP</sequence>
<keyword evidence="2" id="KW-1185">Reference proteome</keyword>
<proteinExistence type="predicted"/>
<dbReference type="Proteomes" id="UP000075238">
    <property type="component" value="Chromosome 1"/>
</dbReference>
<accession>A0A142JIS3</accession>
<name>A0A142JIS3_9BURK</name>
<dbReference type="EMBL" id="CP014844">
    <property type="protein sequence ID" value="AMR77985.1"/>
    <property type="molecule type" value="Genomic_DNA"/>
</dbReference>
<dbReference type="RefSeq" id="WP_062798730.1">
    <property type="nucleotide sequence ID" value="NZ_CP014844.1"/>
</dbReference>
<gene>
    <name evidence="1" type="ORF">A2G96_09665</name>
</gene>